<gene>
    <name evidence="3" type="ORF">QBC38DRAFT_548856</name>
</gene>
<keyword evidence="2" id="KW-0472">Membrane</keyword>
<dbReference type="AlphaFoldDB" id="A0AAN6YP97"/>
<feature type="transmembrane region" description="Helical" evidence="2">
    <location>
        <begin position="44"/>
        <end position="66"/>
    </location>
</feature>
<keyword evidence="2" id="KW-1133">Transmembrane helix</keyword>
<keyword evidence="2" id="KW-0812">Transmembrane</keyword>
<feature type="region of interest" description="Disordered" evidence="1">
    <location>
        <begin position="113"/>
        <end position="142"/>
    </location>
</feature>
<reference evidence="3" key="2">
    <citation type="submission" date="2023-05" db="EMBL/GenBank/DDBJ databases">
        <authorList>
            <consortium name="Lawrence Berkeley National Laboratory"/>
            <person name="Steindorff A."/>
            <person name="Hensen N."/>
            <person name="Bonometti L."/>
            <person name="Westerberg I."/>
            <person name="Brannstrom I.O."/>
            <person name="Guillou S."/>
            <person name="Cros-Aarteil S."/>
            <person name="Calhoun S."/>
            <person name="Haridas S."/>
            <person name="Kuo A."/>
            <person name="Mondo S."/>
            <person name="Pangilinan J."/>
            <person name="Riley R."/>
            <person name="Labutti K."/>
            <person name="Andreopoulos B."/>
            <person name="Lipzen A."/>
            <person name="Chen C."/>
            <person name="Yanf M."/>
            <person name="Daum C."/>
            <person name="Ng V."/>
            <person name="Clum A."/>
            <person name="Ohm R."/>
            <person name="Martin F."/>
            <person name="Silar P."/>
            <person name="Natvig D."/>
            <person name="Lalanne C."/>
            <person name="Gautier V."/>
            <person name="Ament-Velasquez S.L."/>
            <person name="Kruys A."/>
            <person name="Hutchinson M.I."/>
            <person name="Powell A.J."/>
            <person name="Barry K."/>
            <person name="Miller A.N."/>
            <person name="Grigoriev I.V."/>
            <person name="Debuchy R."/>
            <person name="Gladieux P."/>
            <person name="Thoren M.H."/>
            <person name="Johannesson H."/>
        </authorList>
    </citation>
    <scope>NUCLEOTIDE SEQUENCE</scope>
    <source>
        <strain evidence="3">CBS 990.96</strain>
    </source>
</reference>
<evidence type="ECO:0000256" key="1">
    <source>
        <dbReference type="SAM" id="MobiDB-lite"/>
    </source>
</evidence>
<protein>
    <submittedName>
        <fullName evidence="3">Uncharacterized protein</fullName>
    </submittedName>
</protein>
<feature type="transmembrane region" description="Helical" evidence="2">
    <location>
        <begin position="86"/>
        <end position="109"/>
    </location>
</feature>
<sequence length="142" mass="16048">MTGFTAGFIRTHQYLLRKSDNIRERHADICNKSWKSKNTFPPTALLIIALVSYLIALCLLVVEIYLSSKDKEVDDGIITARQVFGIVTLVLTFGLAVWYIVGLWVCYFAKRESKKEERDVEAGSTNTTEEEKQKKGGDVQNA</sequence>
<comment type="caution">
    <text evidence="3">The sequence shown here is derived from an EMBL/GenBank/DDBJ whole genome shotgun (WGS) entry which is preliminary data.</text>
</comment>
<evidence type="ECO:0000313" key="4">
    <source>
        <dbReference type="Proteomes" id="UP001301958"/>
    </source>
</evidence>
<organism evidence="3 4">
    <name type="scientific">Podospora fimiseda</name>
    <dbReference type="NCBI Taxonomy" id="252190"/>
    <lineage>
        <taxon>Eukaryota</taxon>
        <taxon>Fungi</taxon>
        <taxon>Dikarya</taxon>
        <taxon>Ascomycota</taxon>
        <taxon>Pezizomycotina</taxon>
        <taxon>Sordariomycetes</taxon>
        <taxon>Sordariomycetidae</taxon>
        <taxon>Sordariales</taxon>
        <taxon>Podosporaceae</taxon>
        <taxon>Podospora</taxon>
    </lineage>
</organism>
<keyword evidence="4" id="KW-1185">Reference proteome</keyword>
<feature type="compositionally biased region" description="Basic and acidic residues" evidence="1">
    <location>
        <begin position="129"/>
        <end position="142"/>
    </location>
</feature>
<evidence type="ECO:0000256" key="2">
    <source>
        <dbReference type="SAM" id="Phobius"/>
    </source>
</evidence>
<dbReference type="EMBL" id="MU865447">
    <property type="protein sequence ID" value="KAK4222949.1"/>
    <property type="molecule type" value="Genomic_DNA"/>
</dbReference>
<proteinExistence type="predicted"/>
<name>A0AAN6YP97_9PEZI</name>
<reference evidence="3" key="1">
    <citation type="journal article" date="2023" name="Mol. Phylogenet. Evol.">
        <title>Genome-scale phylogeny and comparative genomics of the fungal order Sordariales.</title>
        <authorList>
            <person name="Hensen N."/>
            <person name="Bonometti L."/>
            <person name="Westerberg I."/>
            <person name="Brannstrom I.O."/>
            <person name="Guillou S."/>
            <person name="Cros-Aarteil S."/>
            <person name="Calhoun S."/>
            <person name="Haridas S."/>
            <person name="Kuo A."/>
            <person name="Mondo S."/>
            <person name="Pangilinan J."/>
            <person name="Riley R."/>
            <person name="LaButti K."/>
            <person name="Andreopoulos B."/>
            <person name="Lipzen A."/>
            <person name="Chen C."/>
            <person name="Yan M."/>
            <person name="Daum C."/>
            <person name="Ng V."/>
            <person name="Clum A."/>
            <person name="Steindorff A."/>
            <person name="Ohm R.A."/>
            <person name="Martin F."/>
            <person name="Silar P."/>
            <person name="Natvig D.O."/>
            <person name="Lalanne C."/>
            <person name="Gautier V."/>
            <person name="Ament-Velasquez S.L."/>
            <person name="Kruys A."/>
            <person name="Hutchinson M.I."/>
            <person name="Powell A.J."/>
            <person name="Barry K."/>
            <person name="Miller A.N."/>
            <person name="Grigoriev I.V."/>
            <person name="Debuchy R."/>
            <person name="Gladieux P."/>
            <person name="Hiltunen Thoren M."/>
            <person name="Johannesson H."/>
        </authorList>
    </citation>
    <scope>NUCLEOTIDE SEQUENCE</scope>
    <source>
        <strain evidence="3">CBS 990.96</strain>
    </source>
</reference>
<evidence type="ECO:0000313" key="3">
    <source>
        <dbReference type="EMBL" id="KAK4222949.1"/>
    </source>
</evidence>
<accession>A0AAN6YP97</accession>
<dbReference type="Proteomes" id="UP001301958">
    <property type="component" value="Unassembled WGS sequence"/>
</dbReference>